<dbReference type="Gene3D" id="2.40.50.1020">
    <property type="entry name" value="LytTr DNA-binding domain"/>
    <property type="match status" value="1"/>
</dbReference>
<dbReference type="GO" id="GO:0000156">
    <property type="term" value="F:phosphorelay response regulator activity"/>
    <property type="evidence" value="ECO:0007669"/>
    <property type="project" value="InterPro"/>
</dbReference>
<keyword evidence="4" id="KW-0238">DNA-binding</keyword>
<dbReference type="InterPro" id="IPR046947">
    <property type="entry name" value="LytR-like"/>
</dbReference>
<dbReference type="SMART" id="SM00448">
    <property type="entry name" value="REC"/>
    <property type="match status" value="1"/>
</dbReference>
<reference evidence="4 5" key="1">
    <citation type="submission" date="2021-12" db="EMBL/GenBank/DDBJ databases">
        <title>Genome sequencing of bacteria with rrn-lacking chromosome and rrn-plasmid.</title>
        <authorList>
            <person name="Anda M."/>
            <person name="Iwasaki W."/>
        </authorList>
    </citation>
    <scope>NUCLEOTIDE SEQUENCE [LARGE SCALE GENOMIC DNA]</scope>
    <source>
        <strain evidence="4 5">DSM 100852</strain>
    </source>
</reference>
<organism evidence="4 5">
    <name type="scientific">Fulvitalea axinellae</name>
    <dbReference type="NCBI Taxonomy" id="1182444"/>
    <lineage>
        <taxon>Bacteria</taxon>
        <taxon>Pseudomonadati</taxon>
        <taxon>Bacteroidota</taxon>
        <taxon>Cytophagia</taxon>
        <taxon>Cytophagales</taxon>
        <taxon>Persicobacteraceae</taxon>
        <taxon>Fulvitalea</taxon>
    </lineage>
</organism>
<keyword evidence="1" id="KW-0597">Phosphoprotein</keyword>
<dbReference type="Gene3D" id="3.40.50.2300">
    <property type="match status" value="1"/>
</dbReference>
<dbReference type="GO" id="GO:0003677">
    <property type="term" value="F:DNA binding"/>
    <property type="evidence" value="ECO:0007669"/>
    <property type="project" value="UniProtKB-KW"/>
</dbReference>
<accession>A0AAU9CTX9</accession>
<dbReference type="PANTHER" id="PTHR37299:SF1">
    <property type="entry name" value="STAGE 0 SPORULATION PROTEIN A HOMOLOG"/>
    <property type="match status" value="1"/>
</dbReference>
<keyword evidence="5" id="KW-1185">Reference proteome</keyword>
<dbReference type="PROSITE" id="PS50930">
    <property type="entry name" value="HTH_LYTTR"/>
    <property type="match status" value="1"/>
</dbReference>
<dbReference type="PANTHER" id="PTHR37299">
    <property type="entry name" value="TRANSCRIPTIONAL REGULATOR-RELATED"/>
    <property type="match status" value="1"/>
</dbReference>
<name>A0AAU9CTX9_9BACT</name>
<evidence type="ECO:0000259" key="2">
    <source>
        <dbReference type="PROSITE" id="PS50110"/>
    </source>
</evidence>
<dbReference type="EMBL" id="AP025314">
    <property type="protein sequence ID" value="BDD09909.1"/>
    <property type="molecule type" value="Genomic_DNA"/>
</dbReference>
<evidence type="ECO:0000259" key="3">
    <source>
        <dbReference type="PROSITE" id="PS50930"/>
    </source>
</evidence>
<dbReference type="AlphaFoldDB" id="A0AAU9CTX9"/>
<protein>
    <submittedName>
        <fullName evidence="4">DNA-binding response regulator</fullName>
    </submittedName>
</protein>
<dbReference type="PROSITE" id="PS50110">
    <property type="entry name" value="RESPONSE_REGULATORY"/>
    <property type="match status" value="1"/>
</dbReference>
<feature type="domain" description="Response regulatory" evidence="2">
    <location>
        <begin position="5"/>
        <end position="116"/>
    </location>
</feature>
<gene>
    <name evidence="4" type="ORF">FUAX_23410</name>
</gene>
<evidence type="ECO:0000313" key="5">
    <source>
        <dbReference type="Proteomes" id="UP001348817"/>
    </source>
</evidence>
<dbReference type="InterPro" id="IPR001789">
    <property type="entry name" value="Sig_transdc_resp-reg_receiver"/>
</dbReference>
<feature type="domain" description="HTH LytTR-type" evidence="3">
    <location>
        <begin position="134"/>
        <end position="205"/>
    </location>
</feature>
<dbReference type="InterPro" id="IPR007492">
    <property type="entry name" value="LytTR_DNA-bd_dom"/>
</dbReference>
<dbReference type="Pfam" id="PF04397">
    <property type="entry name" value="LytTR"/>
    <property type="match status" value="1"/>
</dbReference>
<dbReference type="InterPro" id="IPR011006">
    <property type="entry name" value="CheY-like_superfamily"/>
</dbReference>
<feature type="modified residue" description="4-aspartylphosphate" evidence="1">
    <location>
        <position position="56"/>
    </location>
</feature>
<proteinExistence type="predicted"/>
<sequence length="234" mass="26413">MKKLTCLIIDDEYPARVLLAKFVEKFPSLELIGQCEGPLEAMEILAERSVDLIFLDIQMPDLTGIEMLRALSGHPAVIFTTAYPDYALDGYRFDTVDYLLKPFSFERFAESVNKAIKRLGTTSEATRKNLDDSIVVKSDSKFHIVKYKDIDYIEGLKAYVSFYVKGERIIALESLKSLVDQLPENNFMRIHKSYIVALDKVKAVEGNMLLVGDKKLPVGASFKETVMKRLLASG</sequence>
<dbReference type="Pfam" id="PF00072">
    <property type="entry name" value="Response_reg"/>
    <property type="match status" value="1"/>
</dbReference>
<dbReference type="SMART" id="SM00850">
    <property type="entry name" value="LytTR"/>
    <property type="match status" value="1"/>
</dbReference>
<dbReference type="SUPFAM" id="SSF52172">
    <property type="entry name" value="CheY-like"/>
    <property type="match status" value="1"/>
</dbReference>
<dbReference type="Proteomes" id="UP001348817">
    <property type="component" value="Chromosome"/>
</dbReference>
<evidence type="ECO:0000313" key="4">
    <source>
        <dbReference type="EMBL" id="BDD09909.1"/>
    </source>
</evidence>
<evidence type="ECO:0000256" key="1">
    <source>
        <dbReference type="PROSITE-ProRule" id="PRU00169"/>
    </source>
</evidence>
<dbReference type="KEGG" id="fax:FUAX_23410"/>
<dbReference type="RefSeq" id="WP_338391493.1">
    <property type="nucleotide sequence ID" value="NZ_AP025314.1"/>
</dbReference>